<evidence type="ECO:0000313" key="3">
    <source>
        <dbReference type="EMBL" id="KFJ03531.1"/>
    </source>
</evidence>
<feature type="transmembrane region" description="Helical" evidence="1">
    <location>
        <begin position="465"/>
        <end position="482"/>
    </location>
</feature>
<gene>
    <name evidence="3" type="ORF">BITS_1867</name>
</gene>
<keyword evidence="4" id="KW-1185">Reference proteome</keyword>
<dbReference type="Proteomes" id="UP000029080">
    <property type="component" value="Unassembled WGS sequence"/>
</dbReference>
<evidence type="ECO:0000313" key="4">
    <source>
        <dbReference type="Proteomes" id="UP000029080"/>
    </source>
</evidence>
<keyword evidence="3" id="KW-0449">Lipoprotein</keyword>
<dbReference type="OrthoDB" id="3694109at2"/>
<feature type="chain" id="PRO_5039508045" evidence="2">
    <location>
        <begin position="25"/>
        <end position="508"/>
    </location>
</feature>
<dbReference type="AlphaFoldDB" id="A0A087E6Y0"/>
<evidence type="ECO:0000256" key="1">
    <source>
        <dbReference type="SAM" id="Phobius"/>
    </source>
</evidence>
<dbReference type="PROSITE" id="PS51257">
    <property type="entry name" value="PROKAR_LIPOPROTEIN"/>
    <property type="match status" value="1"/>
</dbReference>
<feature type="non-terminal residue" evidence="3">
    <location>
        <position position="508"/>
    </location>
</feature>
<dbReference type="EMBL" id="JGZU01000022">
    <property type="protein sequence ID" value="KFJ03531.1"/>
    <property type="molecule type" value="Genomic_DNA"/>
</dbReference>
<dbReference type="RefSeq" id="WP_052366686.1">
    <property type="nucleotide sequence ID" value="NZ_JGZU01000022.1"/>
</dbReference>
<organism evidence="3 4">
    <name type="scientific">Bifidobacterium tsurumiense</name>
    <dbReference type="NCBI Taxonomy" id="356829"/>
    <lineage>
        <taxon>Bacteria</taxon>
        <taxon>Bacillati</taxon>
        <taxon>Actinomycetota</taxon>
        <taxon>Actinomycetes</taxon>
        <taxon>Bifidobacteriales</taxon>
        <taxon>Bifidobacteriaceae</taxon>
        <taxon>Bifidobacterium</taxon>
    </lineage>
</organism>
<evidence type="ECO:0000256" key="2">
    <source>
        <dbReference type="SAM" id="SignalP"/>
    </source>
</evidence>
<feature type="signal peptide" evidence="2">
    <location>
        <begin position="1"/>
        <end position="24"/>
    </location>
</feature>
<proteinExistence type="predicted"/>
<dbReference type="STRING" id="356829.BITS_1867"/>
<sequence length="508" mass="53720">MRSSRRRFGALLAVLAVVFGLASCGGPDFSSFTDALKFGDQDVSDTQVVDRMVIPDGGLGDLVGADQVAWMTKGQGADWTLSEGAARQIMKDQPSYQCMALSHTRQAESPDEGPWSLASLDGGGQACQKTRRLSWLEKSLWSMYRKQSDSTIEWLSTDRNTLEASERGVDVLRRNASPAYSSWFGAVQPYLNVSQGVLVVFAAVSLIALAVRMVWNIRDADADSHLLGRFGWILLGCFLGSSCASIALTFLTTSTTAEDGTVTPALQSWTPGGGTSFYVSDWIRMQVDPFMLVAAVVGVMAAGFKLVTAQEGRDLVPLGKSLAWAIATAVLLAGGVNTFSNVVDTWTSGVLEAASGMMKDAWESNSLAASQFFELDAPIALLLTIIVWIGGTVSKIFTYLRAGLLPVLVGIAPMWAAMSWTELGKQAFAKTMGWLLAFLAYKPVAALMLAAGSAIMASGGGDSEIITLVLTLVVIIALPALVKTIVPAVQMSVGGGGGVMPSVLGMGA</sequence>
<feature type="transmembrane region" description="Helical" evidence="1">
    <location>
        <begin position="290"/>
        <end position="309"/>
    </location>
</feature>
<reference evidence="3 4" key="1">
    <citation type="submission" date="2014-03" db="EMBL/GenBank/DDBJ databases">
        <title>Genomics of Bifidobacteria.</title>
        <authorList>
            <person name="Ventura M."/>
            <person name="Milani C."/>
            <person name="Lugli G.A."/>
        </authorList>
    </citation>
    <scope>NUCLEOTIDE SEQUENCE [LARGE SCALE GENOMIC DNA]</scope>
    <source>
        <strain evidence="3 4">JCM 13495</strain>
    </source>
</reference>
<keyword evidence="1" id="KW-0812">Transmembrane</keyword>
<protein>
    <submittedName>
        <fullName evidence="3">Putative lipoprotein</fullName>
    </submittedName>
</protein>
<keyword evidence="1" id="KW-1133">Transmembrane helix</keyword>
<feature type="transmembrane region" description="Helical" evidence="1">
    <location>
        <begin position="321"/>
        <end position="340"/>
    </location>
</feature>
<feature type="transmembrane region" description="Helical" evidence="1">
    <location>
        <begin position="432"/>
        <end position="453"/>
    </location>
</feature>
<feature type="transmembrane region" description="Helical" evidence="1">
    <location>
        <begin position="227"/>
        <end position="251"/>
    </location>
</feature>
<dbReference type="eggNOG" id="ENOG5031S1J">
    <property type="taxonomic scope" value="Bacteria"/>
</dbReference>
<name>A0A087E6Y0_9BIFI</name>
<keyword evidence="1" id="KW-0472">Membrane</keyword>
<comment type="caution">
    <text evidence="3">The sequence shown here is derived from an EMBL/GenBank/DDBJ whole genome shotgun (WGS) entry which is preliminary data.</text>
</comment>
<feature type="transmembrane region" description="Helical" evidence="1">
    <location>
        <begin position="402"/>
        <end position="420"/>
    </location>
</feature>
<feature type="transmembrane region" description="Helical" evidence="1">
    <location>
        <begin position="367"/>
        <end position="390"/>
    </location>
</feature>
<feature type="transmembrane region" description="Helical" evidence="1">
    <location>
        <begin position="196"/>
        <end position="215"/>
    </location>
</feature>
<accession>A0A087E6Y0</accession>
<keyword evidence="2" id="KW-0732">Signal</keyword>